<feature type="domain" description="RanBP2-type" evidence="8">
    <location>
        <begin position="367"/>
        <end position="396"/>
    </location>
</feature>
<reference evidence="9" key="2">
    <citation type="submission" date="2021-01" db="EMBL/GenBank/DDBJ databases">
        <authorList>
            <person name="Schikora-Tamarit M.A."/>
        </authorList>
    </citation>
    <scope>NUCLEOTIDE SEQUENCE</scope>
    <source>
        <strain evidence="9">CBS6075</strain>
    </source>
</reference>
<evidence type="ECO:0000313" key="9">
    <source>
        <dbReference type="EMBL" id="KAH3670947.1"/>
    </source>
</evidence>
<proteinExistence type="predicted"/>
<dbReference type="SUPFAM" id="SSF90209">
    <property type="entry name" value="Ran binding protein zinc finger-like"/>
    <property type="match status" value="2"/>
</dbReference>
<dbReference type="CDD" id="cd06133">
    <property type="entry name" value="ERI-1_3'hExo_like"/>
    <property type="match status" value="1"/>
</dbReference>
<feature type="region of interest" description="Disordered" evidence="6">
    <location>
        <begin position="279"/>
        <end position="310"/>
    </location>
</feature>
<dbReference type="PANTHER" id="PTHR23111">
    <property type="entry name" value="ZINC FINGER PROTEIN"/>
    <property type="match status" value="1"/>
</dbReference>
<dbReference type="InterPro" id="IPR012337">
    <property type="entry name" value="RNaseH-like_sf"/>
</dbReference>
<dbReference type="SUPFAM" id="SSF54928">
    <property type="entry name" value="RNA-binding domain, RBD"/>
    <property type="match status" value="1"/>
</dbReference>
<dbReference type="InterPro" id="IPR036397">
    <property type="entry name" value="RNaseH_sf"/>
</dbReference>
<keyword evidence="10" id="KW-1185">Reference proteome</keyword>
<keyword evidence="4" id="KW-0694">RNA-binding</keyword>
<dbReference type="GO" id="GO:0000175">
    <property type="term" value="F:3'-5'-RNA exonuclease activity"/>
    <property type="evidence" value="ECO:0007669"/>
    <property type="project" value="InterPro"/>
</dbReference>
<reference evidence="9" key="1">
    <citation type="journal article" date="2021" name="Open Biol.">
        <title>Shared evolutionary footprints suggest mitochondrial oxidative damage underlies multiple complex I losses in fungi.</title>
        <authorList>
            <person name="Schikora-Tamarit M.A."/>
            <person name="Marcet-Houben M."/>
            <person name="Nosek J."/>
            <person name="Gabaldon T."/>
        </authorList>
    </citation>
    <scope>NUCLEOTIDE SEQUENCE</scope>
    <source>
        <strain evidence="9">CBS6075</strain>
    </source>
</reference>
<feature type="region of interest" description="Disordered" evidence="6">
    <location>
        <begin position="514"/>
        <end position="536"/>
    </location>
</feature>
<dbReference type="SMART" id="SM00360">
    <property type="entry name" value="RRM"/>
    <property type="match status" value="1"/>
</dbReference>
<dbReference type="Pfam" id="PF00929">
    <property type="entry name" value="RNase_T"/>
    <property type="match status" value="1"/>
</dbReference>
<evidence type="ECO:0000259" key="7">
    <source>
        <dbReference type="PROSITE" id="PS50102"/>
    </source>
</evidence>
<gene>
    <name evidence="9" type="ORF">OGAPHI_000658</name>
</gene>
<dbReference type="Gene3D" id="3.30.420.10">
    <property type="entry name" value="Ribonuclease H-like superfamily/Ribonuclease H"/>
    <property type="match status" value="1"/>
</dbReference>
<dbReference type="SUPFAM" id="SSF53098">
    <property type="entry name" value="Ribonuclease H-like"/>
    <property type="match status" value="1"/>
</dbReference>
<keyword evidence="3" id="KW-0862">Zinc</keyword>
<dbReference type="RefSeq" id="XP_046064315.1">
    <property type="nucleotide sequence ID" value="XM_046207895.1"/>
</dbReference>
<dbReference type="PROSITE" id="PS01358">
    <property type="entry name" value="ZF_RANBP2_1"/>
    <property type="match status" value="2"/>
</dbReference>
<dbReference type="PANTHER" id="PTHR23111:SF40">
    <property type="entry name" value="RNA-BINDING PROTEIN INVOLVED IN HETEROCHROMATIN ASSEMBLY-RELATED"/>
    <property type="match status" value="1"/>
</dbReference>
<dbReference type="EMBL" id="JAEUBE010000084">
    <property type="protein sequence ID" value="KAH3670947.1"/>
    <property type="molecule type" value="Genomic_DNA"/>
</dbReference>
<feature type="compositionally biased region" description="Low complexity" evidence="6">
    <location>
        <begin position="283"/>
        <end position="310"/>
    </location>
</feature>
<dbReference type="AlphaFoldDB" id="A0A9P8PGQ0"/>
<dbReference type="Gene3D" id="3.30.70.330">
    <property type="match status" value="1"/>
</dbReference>
<evidence type="ECO:0000313" key="10">
    <source>
        <dbReference type="Proteomes" id="UP000769157"/>
    </source>
</evidence>
<accession>A0A9P8PGQ0</accession>
<evidence type="ECO:0000256" key="6">
    <source>
        <dbReference type="SAM" id="MobiDB-lite"/>
    </source>
</evidence>
<name>A0A9P8PGQ0_9ASCO</name>
<feature type="domain" description="RRM" evidence="7">
    <location>
        <begin position="241"/>
        <end position="346"/>
    </location>
</feature>
<dbReference type="OrthoDB" id="448399at2759"/>
<organism evidence="9 10">
    <name type="scientific">Ogataea philodendri</name>
    <dbReference type="NCBI Taxonomy" id="1378263"/>
    <lineage>
        <taxon>Eukaryota</taxon>
        <taxon>Fungi</taxon>
        <taxon>Dikarya</taxon>
        <taxon>Ascomycota</taxon>
        <taxon>Saccharomycotina</taxon>
        <taxon>Pichiomycetes</taxon>
        <taxon>Pichiales</taxon>
        <taxon>Pichiaceae</taxon>
        <taxon>Ogataea</taxon>
    </lineage>
</organism>
<feature type="domain" description="RanBP2-type" evidence="8">
    <location>
        <begin position="425"/>
        <end position="456"/>
    </location>
</feature>
<protein>
    <submittedName>
        <fullName evidence="9">Uncharacterized protein</fullName>
    </submittedName>
</protein>
<feature type="region of interest" description="Disordered" evidence="6">
    <location>
        <begin position="481"/>
        <end position="500"/>
    </location>
</feature>
<dbReference type="GO" id="GO:0003729">
    <property type="term" value="F:mRNA binding"/>
    <property type="evidence" value="ECO:0007669"/>
    <property type="project" value="TreeGrafter"/>
</dbReference>
<dbReference type="InterPro" id="IPR001876">
    <property type="entry name" value="Znf_RanBP2"/>
</dbReference>
<dbReference type="InterPro" id="IPR035979">
    <property type="entry name" value="RBD_domain_sf"/>
</dbReference>
<dbReference type="Gene3D" id="4.10.1060.10">
    <property type="entry name" value="Zinc finger, RanBP2-type"/>
    <property type="match status" value="2"/>
</dbReference>
<keyword evidence="2 5" id="KW-0863">Zinc-finger</keyword>
<feature type="compositionally biased region" description="Low complexity" evidence="6">
    <location>
        <begin position="515"/>
        <end position="529"/>
    </location>
</feature>
<evidence type="ECO:0000256" key="5">
    <source>
        <dbReference type="PROSITE-ProRule" id="PRU00322"/>
    </source>
</evidence>
<dbReference type="FunFam" id="4.10.1060.10:FF:000024">
    <property type="entry name" value="RNA-binding protein"/>
    <property type="match status" value="1"/>
</dbReference>
<evidence type="ECO:0000256" key="1">
    <source>
        <dbReference type="ARBA" id="ARBA00022723"/>
    </source>
</evidence>
<dbReference type="Proteomes" id="UP000769157">
    <property type="component" value="Unassembled WGS sequence"/>
</dbReference>
<dbReference type="InterPro" id="IPR036443">
    <property type="entry name" value="Znf_RanBP2_sf"/>
</dbReference>
<dbReference type="InterPro" id="IPR013520">
    <property type="entry name" value="Ribonucl_H"/>
</dbReference>
<keyword evidence="1" id="KW-0479">Metal-binding</keyword>
<evidence type="ECO:0000256" key="2">
    <source>
        <dbReference type="ARBA" id="ARBA00022771"/>
    </source>
</evidence>
<dbReference type="PROSITE" id="PS50199">
    <property type="entry name" value="ZF_RANBP2_2"/>
    <property type="match status" value="2"/>
</dbReference>
<dbReference type="GO" id="GO:0008270">
    <property type="term" value="F:zinc ion binding"/>
    <property type="evidence" value="ECO:0007669"/>
    <property type="project" value="UniProtKB-KW"/>
</dbReference>
<dbReference type="GeneID" id="70232626"/>
<comment type="caution">
    <text evidence="9">The sequence shown here is derived from an EMBL/GenBank/DDBJ whole genome shotgun (WGS) entry which is preliminary data.</text>
</comment>
<dbReference type="InterPro" id="IPR012677">
    <property type="entry name" value="Nucleotide-bd_a/b_plait_sf"/>
</dbReference>
<evidence type="ECO:0000256" key="3">
    <source>
        <dbReference type="ARBA" id="ARBA00022833"/>
    </source>
</evidence>
<evidence type="ECO:0000259" key="8">
    <source>
        <dbReference type="PROSITE" id="PS50199"/>
    </source>
</evidence>
<dbReference type="PROSITE" id="PS50102">
    <property type="entry name" value="RRM"/>
    <property type="match status" value="1"/>
</dbReference>
<dbReference type="SMART" id="SM00547">
    <property type="entry name" value="ZnF_RBZ"/>
    <property type="match status" value="2"/>
</dbReference>
<dbReference type="Pfam" id="PF00641">
    <property type="entry name" value="Zn_ribbon_RanBP"/>
    <property type="match status" value="2"/>
</dbReference>
<dbReference type="InterPro" id="IPR000504">
    <property type="entry name" value="RRM_dom"/>
</dbReference>
<sequence length="596" mass="65476">MTVQPSPSAFVVLHITTTCDEQHSSRDPGEILEVAWSAVDSESLDEIISNSSLVKPLSSPVTSYCTSQTSLTWDSVKNAPSLKECLSLLEQDIEEHLVSQDISFTFVVFNSWDLRMRLPKETREKGIQLPAYLERSRHFDLKKEYIKNQQYISLDPEQYLGLNLTQICTSLGIEVADIQPVNESYGQSLSLAMPRRAGDEVRLLLKLIDYLQKNSPAAANVLQSPHDMALDLEHFDLEKSRVLYMSNLPLDTTQSSLETWFTQYGGRPMAFWSIKSPVSDTQNSSRAGSVTSASSRSNSVGSQSSSSKSTCTGFVVFSSHEDARDSLAMTGRVFNDKIIEVQPSSASILDKAQEILAPFPSSKNRPRPGDWNCPSCGFSNFQRRTACFRCSFPAASAAAVQESLNSNHYHNRQNNANGTSNVFFRAGDWICPLESCSYHNFAKNVTCLKCGAPKLSANTHSGYNYHQDAYNANLMQRRPVTSSQYHTNLRPLSAGSDTSAPGAGALYHQMQYGLPSAGSKPGSQPGSSSNTPLFQPMLSQGASQAFTGTLHNFQGLSSRISGLSLNPQPILQNHTESHPLYHSGSVPLNLDLDLSK</sequence>
<dbReference type="InterPro" id="IPR047201">
    <property type="entry name" value="ERI-1_3'hExo-like"/>
</dbReference>
<evidence type="ECO:0000256" key="4">
    <source>
        <dbReference type="PROSITE-ProRule" id="PRU00176"/>
    </source>
</evidence>